<gene>
    <name evidence="1" type="ORF">chiPu_0004654</name>
</gene>
<dbReference type="AlphaFoldDB" id="A0A401S784"/>
<protein>
    <submittedName>
        <fullName evidence="1">Uncharacterized protein</fullName>
    </submittedName>
</protein>
<organism evidence="1 2">
    <name type="scientific">Chiloscyllium punctatum</name>
    <name type="common">Brownbanded bambooshark</name>
    <name type="synonym">Hemiscyllium punctatum</name>
    <dbReference type="NCBI Taxonomy" id="137246"/>
    <lineage>
        <taxon>Eukaryota</taxon>
        <taxon>Metazoa</taxon>
        <taxon>Chordata</taxon>
        <taxon>Craniata</taxon>
        <taxon>Vertebrata</taxon>
        <taxon>Chondrichthyes</taxon>
        <taxon>Elasmobranchii</taxon>
        <taxon>Galeomorphii</taxon>
        <taxon>Galeoidea</taxon>
        <taxon>Orectolobiformes</taxon>
        <taxon>Hemiscylliidae</taxon>
        <taxon>Chiloscyllium</taxon>
    </lineage>
</organism>
<accession>A0A401S784</accession>
<name>A0A401S784_CHIPU</name>
<comment type="caution">
    <text evidence="1">The sequence shown here is derived from an EMBL/GenBank/DDBJ whole genome shotgun (WGS) entry which is preliminary data.</text>
</comment>
<reference evidence="1 2" key="1">
    <citation type="journal article" date="2018" name="Nat. Ecol. Evol.">
        <title>Shark genomes provide insights into elasmobranch evolution and the origin of vertebrates.</title>
        <authorList>
            <person name="Hara Y"/>
            <person name="Yamaguchi K"/>
            <person name="Onimaru K"/>
            <person name="Kadota M"/>
            <person name="Koyanagi M"/>
            <person name="Keeley SD"/>
            <person name="Tatsumi K"/>
            <person name="Tanaka K"/>
            <person name="Motone F"/>
            <person name="Kageyama Y"/>
            <person name="Nozu R"/>
            <person name="Adachi N"/>
            <person name="Nishimura O"/>
            <person name="Nakagawa R"/>
            <person name="Tanegashima C"/>
            <person name="Kiyatake I"/>
            <person name="Matsumoto R"/>
            <person name="Murakumo K"/>
            <person name="Nishida K"/>
            <person name="Terakita A"/>
            <person name="Kuratani S"/>
            <person name="Sato K"/>
            <person name="Hyodo S Kuraku.S."/>
        </authorList>
    </citation>
    <scope>NUCLEOTIDE SEQUENCE [LARGE SCALE GENOMIC DNA]</scope>
</reference>
<evidence type="ECO:0000313" key="2">
    <source>
        <dbReference type="Proteomes" id="UP000287033"/>
    </source>
</evidence>
<sequence>MGVEAAGASIKDGEAAVVTGSWGWLGCSSLMWPLRPLLNEKTIVSIYIFFKNRVDLERGGRQKDKITEHLYAKPCN</sequence>
<evidence type="ECO:0000313" key="1">
    <source>
        <dbReference type="EMBL" id="GCC26239.1"/>
    </source>
</evidence>
<dbReference type="Proteomes" id="UP000287033">
    <property type="component" value="Unassembled WGS sequence"/>
</dbReference>
<dbReference type="EMBL" id="BEZZ01000115">
    <property type="protein sequence ID" value="GCC26239.1"/>
    <property type="molecule type" value="Genomic_DNA"/>
</dbReference>
<proteinExistence type="predicted"/>
<keyword evidence="2" id="KW-1185">Reference proteome</keyword>